<dbReference type="AlphaFoldDB" id="A0A5B7GFR5"/>
<comment type="caution">
    <text evidence="1">The sequence shown here is derived from an EMBL/GenBank/DDBJ whole genome shotgun (WGS) entry which is preliminary data.</text>
</comment>
<evidence type="ECO:0000313" key="1">
    <source>
        <dbReference type="EMBL" id="MPC56137.1"/>
    </source>
</evidence>
<protein>
    <submittedName>
        <fullName evidence="1">Uncharacterized protein</fullName>
    </submittedName>
</protein>
<evidence type="ECO:0000313" key="2">
    <source>
        <dbReference type="Proteomes" id="UP000324222"/>
    </source>
</evidence>
<dbReference type="EMBL" id="VSRR010013723">
    <property type="protein sequence ID" value="MPC56137.1"/>
    <property type="molecule type" value="Genomic_DNA"/>
</dbReference>
<keyword evidence="2" id="KW-1185">Reference proteome</keyword>
<dbReference type="Proteomes" id="UP000324222">
    <property type="component" value="Unassembled WGS sequence"/>
</dbReference>
<reference evidence="1 2" key="1">
    <citation type="submission" date="2019-05" db="EMBL/GenBank/DDBJ databases">
        <title>Another draft genome of Portunus trituberculatus and its Hox gene families provides insights of decapod evolution.</title>
        <authorList>
            <person name="Jeong J.-H."/>
            <person name="Song I."/>
            <person name="Kim S."/>
            <person name="Choi T."/>
            <person name="Kim D."/>
            <person name="Ryu S."/>
            <person name="Kim W."/>
        </authorList>
    </citation>
    <scope>NUCLEOTIDE SEQUENCE [LARGE SCALE GENOMIC DNA]</scope>
    <source>
        <tissue evidence="1">Muscle</tissue>
    </source>
</reference>
<proteinExistence type="predicted"/>
<name>A0A5B7GFR5_PORTR</name>
<gene>
    <name evidence="1" type="ORF">E2C01_050091</name>
</gene>
<accession>A0A5B7GFR5</accession>
<sequence length="46" mass="4964">MKISGKQTAAHLVVYKALSSPFSQTPLYCFDTVLLVISIPDANAHS</sequence>
<organism evidence="1 2">
    <name type="scientific">Portunus trituberculatus</name>
    <name type="common">Swimming crab</name>
    <name type="synonym">Neptunus trituberculatus</name>
    <dbReference type="NCBI Taxonomy" id="210409"/>
    <lineage>
        <taxon>Eukaryota</taxon>
        <taxon>Metazoa</taxon>
        <taxon>Ecdysozoa</taxon>
        <taxon>Arthropoda</taxon>
        <taxon>Crustacea</taxon>
        <taxon>Multicrustacea</taxon>
        <taxon>Malacostraca</taxon>
        <taxon>Eumalacostraca</taxon>
        <taxon>Eucarida</taxon>
        <taxon>Decapoda</taxon>
        <taxon>Pleocyemata</taxon>
        <taxon>Brachyura</taxon>
        <taxon>Eubrachyura</taxon>
        <taxon>Portunoidea</taxon>
        <taxon>Portunidae</taxon>
        <taxon>Portuninae</taxon>
        <taxon>Portunus</taxon>
    </lineage>
</organism>